<accession>A0A0W0WZH5</accession>
<comment type="caution">
    <text evidence="1">The sequence shown here is derived from an EMBL/GenBank/DDBJ whole genome shotgun (WGS) entry which is preliminary data.</text>
</comment>
<organism evidence="1 2">
    <name type="scientific">Legionella nautarum</name>
    <dbReference type="NCBI Taxonomy" id="45070"/>
    <lineage>
        <taxon>Bacteria</taxon>
        <taxon>Pseudomonadati</taxon>
        <taxon>Pseudomonadota</taxon>
        <taxon>Gammaproteobacteria</taxon>
        <taxon>Legionellales</taxon>
        <taxon>Legionellaceae</taxon>
        <taxon>Legionella</taxon>
    </lineage>
</organism>
<keyword evidence="2" id="KW-1185">Reference proteome</keyword>
<dbReference type="PANTHER" id="PTHR35528:SF3">
    <property type="entry name" value="BLL1675 PROTEIN"/>
    <property type="match status" value="1"/>
</dbReference>
<dbReference type="AlphaFoldDB" id="A0A0W0WZH5"/>
<dbReference type="EMBL" id="LNYO01000010">
    <property type="protein sequence ID" value="KTD37699.1"/>
    <property type="molecule type" value="Genomic_DNA"/>
</dbReference>
<dbReference type="InterPro" id="IPR052183">
    <property type="entry name" value="IS_Transposase"/>
</dbReference>
<dbReference type="PATRIC" id="fig|45070.6.peg.669"/>
<gene>
    <name evidence="1" type="ORF">Lnau_0630</name>
</gene>
<dbReference type="PANTHER" id="PTHR35528">
    <property type="entry name" value="BLL1675 PROTEIN"/>
    <property type="match status" value="1"/>
</dbReference>
<evidence type="ECO:0000313" key="1">
    <source>
        <dbReference type="EMBL" id="KTD37699.1"/>
    </source>
</evidence>
<reference evidence="1 2" key="1">
    <citation type="submission" date="2015-11" db="EMBL/GenBank/DDBJ databases">
        <title>Genomic analysis of 38 Legionella species identifies large and diverse effector repertoires.</title>
        <authorList>
            <person name="Burstein D."/>
            <person name="Amaro F."/>
            <person name="Zusman T."/>
            <person name="Lifshitz Z."/>
            <person name="Cohen O."/>
            <person name="Gilbert J.A."/>
            <person name="Pupko T."/>
            <person name="Shuman H.A."/>
            <person name="Segal G."/>
        </authorList>
    </citation>
    <scope>NUCLEOTIDE SEQUENCE [LARGE SCALE GENOMIC DNA]</scope>
    <source>
        <strain evidence="1 2">ATCC 49506</strain>
    </source>
</reference>
<evidence type="ECO:0000313" key="2">
    <source>
        <dbReference type="Proteomes" id="UP000054725"/>
    </source>
</evidence>
<dbReference type="Proteomes" id="UP000054725">
    <property type="component" value="Unassembled WGS sequence"/>
</dbReference>
<sequence length="86" mass="10421">MRSTKPVAFKWRHFHGEVILQCVRWYCKYGISYRDLEDMMAERGLEIDHTTLYRWFSIMHLSLKKDLNGIENVILDVGIWMKRTSR</sequence>
<protein>
    <submittedName>
        <fullName evidence="1">Transposase</fullName>
    </submittedName>
</protein>
<dbReference type="STRING" id="45070.Lnau_0630"/>
<name>A0A0W0WZH5_9GAMM</name>
<proteinExistence type="predicted"/>